<comment type="similarity">
    <text evidence="1 6">Belongs to the peptidase M42 family.</text>
</comment>
<dbReference type="SUPFAM" id="SSF53187">
    <property type="entry name" value="Zn-dependent exopeptidases"/>
    <property type="match status" value="1"/>
</dbReference>
<dbReference type="InterPro" id="IPR008007">
    <property type="entry name" value="Peptidase_M42"/>
</dbReference>
<name>A0A2G5NQZ4_9STAP</name>
<evidence type="ECO:0000256" key="2">
    <source>
        <dbReference type="ARBA" id="ARBA00022438"/>
    </source>
</evidence>
<proteinExistence type="inferred from homology"/>
<gene>
    <name evidence="9" type="ORF">BFS35_000405</name>
</gene>
<dbReference type="PANTHER" id="PTHR32481:SF0">
    <property type="entry name" value="AMINOPEPTIDASE YPDE-RELATED"/>
    <property type="match status" value="1"/>
</dbReference>
<dbReference type="RefSeq" id="WP_099579811.1">
    <property type="nucleotide sequence ID" value="NZ_MJBI02000001.1"/>
</dbReference>
<evidence type="ECO:0000256" key="6">
    <source>
        <dbReference type="PIRNR" id="PIRNR001123"/>
    </source>
</evidence>
<accession>A0A2G5NQZ4</accession>
<feature type="binding site" evidence="8">
    <location>
        <position position="318"/>
    </location>
    <ligand>
        <name>Zn(2+)</name>
        <dbReference type="ChEBI" id="CHEBI:29105"/>
        <label>2</label>
    </ligand>
</feature>
<reference evidence="9 10" key="1">
    <citation type="journal article" date="2018" name="Front. Microbiol.">
        <title>Description and Comparative Genomics of Macrococcus caseolyticus subsp. hominis subsp. nov., Macrococcus goetzii sp. nov., Macrococcus epidermidis sp. nov., and Macrococcus bohemicus sp. nov., Novel Macrococci From Human Clinical Material With Virulence Potential and Suspected Uptake of Foreign DNA by Natural Transformation.</title>
        <authorList>
            <person name="Maslanova I."/>
            <person name="Wertheimer Z."/>
            <person name="Sedlacek I."/>
            <person name="Svec P."/>
            <person name="Indrakova A."/>
            <person name="Kovarovic V."/>
            <person name="Schumann P."/>
            <person name="Sproer C."/>
            <person name="Kralova S."/>
            <person name="Sedo O."/>
            <person name="Kristofova L."/>
            <person name="Vrbovska V."/>
            <person name="Fuzik T."/>
            <person name="Petras P."/>
            <person name="Zdrahal Z."/>
            <person name="Ruzickova V."/>
            <person name="Doskar J."/>
            <person name="Pantucek R."/>
        </authorList>
    </citation>
    <scope>NUCLEOTIDE SEQUENCE [LARGE SCALE GENOMIC DNA]</scope>
    <source>
        <strain evidence="9 10">CCM 4927</strain>
    </source>
</reference>
<evidence type="ECO:0000256" key="5">
    <source>
        <dbReference type="ARBA" id="ARBA00022801"/>
    </source>
</evidence>
<keyword evidence="3" id="KW-0645">Protease</keyword>
<feature type="binding site" evidence="8">
    <location>
        <position position="212"/>
    </location>
    <ligand>
        <name>Zn(2+)</name>
        <dbReference type="ChEBI" id="CHEBI:29105"/>
        <label>2</label>
    </ligand>
</feature>
<comment type="cofactor">
    <cofactor evidence="8">
        <name>a divalent metal cation</name>
        <dbReference type="ChEBI" id="CHEBI:60240"/>
    </cofactor>
    <text evidence="8">Binds 2 divalent metal cations per subunit.</text>
</comment>
<dbReference type="GO" id="GO:0046872">
    <property type="term" value="F:metal ion binding"/>
    <property type="evidence" value="ECO:0007669"/>
    <property type="project" value="UniProtKB-UniRule"/>
</dbReference>
<dbReference type="PIRSF" id="PIRSF001123">
    <property type="entry name" value="PepA_GA"/>
    <property type="match status" value="1"/>
</dbReference>
<keyword evidence="4 8" id="KW-0479">Metal-binding</keyword>
<dbReference type="EMBL" id="MJBI02000001">
    <property type="protein sequence ID" value="RAI82177.1"/>
    <property type="molecule type" value="Genomic_DNA"/>
</dbReference>
<protein>
    <submittedName>
        <fullName evidence="9">M42 family peptidase</fullName>
    </submittedName>
</protein>
<feature type="binding site" evidence="8">
    <location>
        <position position="67"/>
    </location>
    <ligand>
        <name>Zn(2+)</name>
        <dbReference type="ChEBI" id="CHEBI:29105"/>
        <label>1</label>
    </ligand>
</feature>
<dbReference type="SUPFAM" id="SSF101821">
    <property type="entry name" value="Aminopeptidase/glucanase lid domain"/>
    <property type="match status" value="1"/>
</dbReference>
<comment type="caution">
    <text evidence="9">The sequence shown here is derived from an EMBL/GenBank/DDBJ whole genome shotgun (WGS) entry which is preliminary data.</text>
</comment>
<keyword evidence="2" id="KW-0031">Aminopeptidase</keyword>
<sequence>MTEQLLDTIKTLTELHGAPGHERLVREYLIKRLSPLADEVLQDGLGGVFFVKKSKQDNAKRIMIAAHMDEVGFMVTDITEKGLLKFTEIGGWPADVLQAQKMKVLARDNKAYSGVIGSVPAHFRTGKEAAPQIKDMLLDVGAESKEQVLAMGIQIGDSIVPAVDFEQLTENRFLCKAWDNRYGCTIIVDLFEQLKDTNLPFDLYVGANVQEEVGLRGAGPSANMIKPDLAFVVDCSPANDTAGSNANGKLGEGTLVRIIDRTMILKPSFKQWLEEIYKANDIKHQYYTSPGGTDGGVIHTALQGIPTAVIGVPARYIHSNHTIFDIRDYYAARDGLLALLKDVNDEKIEYLKMN</sequence>
<keyword evidence="10" id="KW-1185">Reference proteome</keyword>
<dbReference type="AlphaFoldDB" id="A0A2G5NQZ4"/>
<dbReference type="Proteomes" id="UP000229523">
    <property type="component" value="Unassembled WGS sequence"/>
</dbReference>
<evidence type="ECO:0000313" key="10">
    <source>
        <dbReference type="Proteomes" id="UP000229523"/>
    </source>
</evidence>
<keyword evidence="5" id="KW-0378">Hydrolase</keyword>
<dbReference type="Gene3D" id="2.40.30.40">
    <property type="entry name" value="Peptidase M42, domain 2"/>
    <property type="match status" value="1"/>
</dbReference>
<dbReference type="Pfam" id="PF05343">
    <property type="entry name" value="Peptidase_M42"/>
    <property type="match status" value="1"/>
</dbReference>
<dbReference type="GO" id="GO:0004177">
    <property type="term" value="F:aminopeptidase activity"/>
    <property type="evidence" value="ECO:0007669"/>
    <property type="project" value="UniProtKB-UniRule"/>
</dbReference>
<feature type="binding site" evidence="8">
    <location>
        <position position="179"/>
    </location>
    <ligand>
        <name>Zn(2+)</name>
        <dbReference type="ChEBI" id="CHEBI:29105"/>
        <label>1</label>
    </ligand>
</feature>
<evidence type="ECO:0000313" key="9">
    <source>
        <dbReference type="EMBL" id="RAI82177.1"/>
    </source>
</evidence>
<dbReference type="GO" id="GO:0006508">
    <property type="term" value="P:proteolysis"/>
    <property type="evidence" value="ECO:0007669"/>
    <property type="project" value="UniProtKB-KW"/>
</dbReference>
<feature type="binding site" evidence="8">
    <location>
        <position position="179"/>
    </location>
    <ligand>
        <name>Zn(2+)</name>
        <dbReference type="ChEBI" id="CHEBI:29105"/>
        <label>2</label>
    </ligand>
</feature>
<dbReference type="CDD" id="cd05656">
    <property type="entry name" value="M42_Frv"/>
    <property type="match status" value="1"/>
</dbReference>
<evidence type="ECO:0000256" key="7">
    <source>
        <dbReference type="PIRSR" id="PIRSR001123-1"/>
    </source>
</evidence>
<dbReference type="Gene3D" id="3.40.630.10">
    <property type="entry name" value="Zn peptidases"/>
    <property type="match status" value="1"/>
</dbReference>
<evidence type="ECO:0000256" key="4">
    <source>
        <dbReference type="ARBA" id="ARBA00022723"/>
    </source>
</evidence>
<dbReference type="InterPro" id="IPR051464">
    <property type="entry name" value="Peptidase_M42_aminopept"/>
</dbReference>
<evidence type="ECO:0000256" key="8">
    <source>
        <dbReference type="PIRSR" id="PIRSR001123-2"/>
    </source>
</evidence>
<feature type="active site" description="Proton acceptor" evidence="7">
    <location>
        <position position="211"/>
    </location>
</feature>
<evidence type="ECO:0000256" key="1">
    <source>
        <dbReference type="ARBA" id="ARBA00006272"/>
    </source>
</evidence>
<evidence type="ECO:0000256" key="3">
    <source>
        <dbReference type="ARBA" id="ARBA00022670"/>
    </source>
</evidence>
<feature type="binding site" evidence="8">
    <location>
        <position position="234"/>
    </location>
    <ligand>
        <name>Zn(2+)</name>
        <dbReference type="ChEBI" id="CHEBI:29105"/>
        <label>1</label>
    </ligand>
</feature>
<dbReference type="PANTHER" id="PTHR32481">
    <property type="entry name" value="AMINOPEPTIDASE"/>
    <property type="match status" value="1"/>
</dbReference>
<dbReference type="InterPro" id="IPR023367">
    <property type="entry name" value="Peptidase_M42_dom2"/>
</dbReference>
<organism evidence="9 10">
    <name type="scientific">Macrococcoides goetzii</name>
    <dbReference type="NCBI Taxonomy" id="1891097"/>
    <lineage>
        <taxon>Bacteria</taxon>
        <taxon>Bacillati</taxon>
        <taxon>Bacillota</taxon>
        <taxon>Bacilli</taxon>
        <taxon>Bacillales</taxon>
        <taxon>Staphylococcaceae</taxon>
        <taxon>Macrococcoides</taxon>
    </lineage>
</organism>